<evidence type="ECO:0000256" key="4">
    <source>
        <dbReference type="ARBA" id="ARBA00022833"/>
    </source>
</evidence>
<comment type="similarity">
    <text evidence="1">Belongs to the metallo-beta-lactamase superfamily.</text>
</comment>
<dbReference type="InterPro" id="IPR036866">
    <property type="entry name" value="RibonucZ/Hydroxyglut_hydro"/>
</dbReference>
<name>A0A0B0EIF9_9BACT</name>
<dbReference type="EMBL" id="JRYO01000228">
    <property type="protein sequence ID" value="KHE90888.1"/>
    <property type="molecule type" value="Genomic_DNA"/>
</dbReference>
<dbReference type="SUPFAM" id="SSF56281">
    <property type="entry name" value="Metallo-hydrolase/oxidoreductase"/>
    <property type="match status" value="1"/>
</dbReference>
<evidence type="ECO:0000256" key="3">
    <source>
        <dbReference type="ARBA" id="ARBA00022801"/>
    </source>
</evidence>
<dbReference type="InterPro" id="IPR001279">
    <property type="entry name" value="Metallo-B-lactamas"/>
</dbReference>
<evidence type="ECO:0000256" key="1">
    <source>
        <dbReference type="ARBA" id="ARBA00007749"/>
    </source>
</evidence>
<evidence type="ECO:0000259" key="5">
    <source>
        <dbReference type="SMART" id="SM00849"/>
    </source>
</evidence>
<gene>
    <name evidence="6" type="ORF">SCABRO_03366</name>
</gene>
<proteinExistence type="inferred from homology"/>
<dbReference type="GO" id="GO:0016787">
    <property type="term" value="F:hydrolase activity"/>
    <property type="evidence" value="ECO:0007669"/>
    <property type="project" value="UniProtKB-KW"/>
</dbReference>
<comment type="caution">
    <text evidence="6">The sequence shown here is derived from an EMBL/GenBank/DDBJ whole genome shotgun (WGS) entry which is preliminary data.</text>
</comment>
<dbReference type="Gene3D" id="3.60.15.10">
    <property type="entry name" value="Ribonuclease Z/Hydroxyacylglutathione hydrolase-like"/>
    <property type="match status" value="1"/>
</dbReference>
<evidence type="ECO:0000313" key="6">
    <source>
        <dbReference type="EMBL" id="KHE90888.1"/>
    </source>
</evidence>
<dbReference type="CDD" id="cd16281">
    <property type="entry name" value="metallo-hydrolase-like_MBL-fold"/>
    <property type="match status" value="1"/>
</dbReference>
<evidence type="ECO:0000313" key="7">
    <source>
        <dbReference type="Proteomes" id="UP000030652"/>
    </source>
</evidence>
<dbReference type="PANTHER" id="PTHR42978">
    <property type="entry name" value="QUORUM-QUENCHING LACTONASE YTNP-RELATED-RELATED"/>
    <property type="match status" value="1"/>
</dbReference>
<dbReference type="Pfam" id="PF00753">
    <property type="entry name" value="Lactamase_B"/>
    <property type="match status" value="1"/>
</dbReference>
<dbReference type="Proteomes" id="UP000030652">
    <property type="component" value="Unassembled WGS sequence"/>
</dbReference>
<reference evidence="6 7" key="1">
    <citation type="submission" date="2014-10" db="EMBL/GenBank/DDBJ databases">
        <title>Draft genome of anammox bacterium scalindua brodae, obtained using differential coverage binning of sequence data from two enrichment reactors.</title>
        <authorList>
            <person name="Speth D.R."/>
            <person name="Russ L."/>
            <person name="Kartal B."/>
            <person name="Op den Camp H.J."/>
            <person name="Dutilh B.E."/>
            <person name="Jetten M.S."/>
        </authorList>
    </citation>
    <scope>NUCLEOTIDE SEQUENCE [LARGE SCALE GENOMIC DNA]</scope>
    <source>
        <strain evidence="6">RU1</strain>
    </source>
</reference>
<dbReference type="eggNOG" id="COG0491">
    <property type="taxonomic scope" value="Bacteria"/>
</dbReference>
<dbReference type="PANTHER" id="PTHR42978:SF6">
    <property type="entry name" value="QUORUM-QUENCHING LACTONASE YTNP-RELATED"/>
    <property type="match status" value="1"/>
</dbReference>
<keyword evidence="2" id="KW-0479">Metal-binding</keyword>
<dbReference type="SMART" id="SM00849">
    <property type="entry name" value="Lactamase_B"/>
    <property type="match status" value="1"/>
</dbReference>
<keyword evidence="4" id="KW-0862">Zinc</keyword>
<keyword evidence="3" id="KW-0378">Hydrolase</keyword>
<sequence length="280" mass="31601">MKIGQYELHSIETGTFALDGGAMFGIVPKGIWSKLHPSDEQNRVPMALRSLLIMDDKRKILVDTGIGTKLSKKNQKIYKIDQTEHNLEASLEKYDLETKDITDVILTHLHLDHVGGATYLKGKKQKLTFPNASFYVQKTHHEWALKPSEKDKGSFIKEDFKAIEGEGKLRLIDGYAMILPNIDVIIYDGHTIGQQLVKISDGINTLVYCGDVIPFTSHIRLPYIASYDINPITSIEDKEKLLSRACNGDWILFFEHDPVTEAVKVEKAENGYTIKETISL</sequence>
<evidence type="ECO:0000256" key="2">
    <source>
        <dbReference type="ARBA" id="ARBA00022723"/>
    </source>
</evidence>
<accession>A0A0B0EIF9</accession>
<dbReference type="GO" id="GO:0046872">
    <property type="term" value="F:metal ion binding"/>
    <property type="evidence" value="ECO:0007669"/>
    <property type="project" value="UniProtKB-KW"/>
</dbReference>
<dbReference type="AlphaFoldDB" id="A0A0B0EIF9"/>
<dbReference type="InterPro" id="IPR051013">
    <property type="entry name" value="MBL_superfamily_lactonases"/>
</dbReference>
<feature type="domain" description="Metallo-beta-lactamase" evidence="5">
    <location>
        <begin position="47"/>
        <end position="256"/>
    </location>
</feature>
<organism evidence="6 7">
    <name type="scientific">Candidatus Scalindua brodae</name>
    <dbReference type="NCBI Taxonomy" id="237368"/>
    <lineage>
        <taxon>Bacteria</taxon>
        <taxon>Pseudomonadati</taxon>
        <taxon>Planctomycetota</taxon>
        <taxon>Candidatus Brocadiia</taxon>
        <taxon>Candidatus Brocadiales</taxon>
        <taxon>Candidatus Scalinduaceae</taxon>
        <taxon>Candidatus Scalindua</taxon>
    </lineage>
</organism>
<protein>
    <recommendedName>
        <fullName evidence="5">Metallo-beta-lactamase domain-containing protein</fullName>
    </recommendedName>
</protein>